<dbReference type="PRINTS" id="PR00032">
    <property type="entry name" value="HTHARAC"/>
</dbReference>
<dbReference type="PROSITE" id="PS01124">
    <property type="entry name" value="HTH_ARAC_FAMILY_2"/>
    <property type="match status" value="1"/>
</dbReference>
<dbReference type="Gene3D" id="2.60.120.280">
    <property type="entry name" value="Regulatory protein AraC"/>
    <property type="match status" value="1"/>
</dbReference>
<evidence type="ECO:0000259" key="4">
    <source>
        <dbReference type="PROSITE" id="PS01124"/>
    </source>
</evidence>
<evidence type="ECO:0000313" key="5">
    <source>
        <dbReference type="EMBL" id="MDB1126243.1"/>
    </source>
</evidence>
<evidence type="ECO:0000256" key="2">
    <source>
        <dbReference type="ARBA" id="ARBA00023125"/>
    </source>
</evidence>
<dbReference type="SUPFAM" id="SSF46689">
    <property type="entry name" value="Homeodomain-like"/>
    <property type="match status" value="1"/>
</dbReference>
<dbReference type="SUPFAM" id="SSF51215">
    <property type="entry name" value="Regulatory protein AraC"/>
    <property type="match status" value="1"/>
</dbReference>
<dbReference type="Gene3D" id="1.10.10.60">
    <property type="entry name" value="Homeodomain-like"/>
    <property type="match status" value="2"/>
</dbReference>
<evidence type="ECO:0000256" key="3">
    <source>
        <dbReference type="ARBA" id="ARBA00023163"/>
    </source>
</evidence>
<accession>A0ABT4YXL0</accession>
<dbReference type="InterPro" id="IPR018062">
    <property type="entry name" value="HTH_AraC-typ_CS"/>
</dbReference>
<evidence type="ECO:0000256" key="1">
    <source>
        <dbReference type="ARBA" id="ARBA00023015"/>
    </source>
</evidence>
<dbReference type="EMBL" id="JAQLOI010000003">
    <property type="protein sequence ID" value="MDB1126243.1"/>
    <property type="molecule type" value="Genomic_DNA"/>
</dbReference>
<gene>
    <name evidence="5" type="ORF">PGX00_22260</name>
</gene>
<dbReference type="RefSeq" id="WP_272140693.1">
    <property type="nucleotide sequence ID" value="NZ_JAQLOI010000003.1"/>
</dbReference>
<sequence>MYKESKNLFKSVISDFIPPSVWRDFVYLSSECRERFLTVSDIPELITQQFFMAGLAELQGGYLVERDSVDVHTLLFTVEGEGKLTTATSEVILKQNSLCVLPAKTPFRFELNRPDGNWKMAWVLLSDTVKWKQIATLGQSVVPFSDSEVIWALMTLLHSEIDGRPAYRKLLCSEMSSLLTGVEATPLTSSARVQALFNEVGAQLHLRWTVKQIAEKAFLSEEQLNRVCKTLYASSPQKKLIALRMQKAADLLHNKEWSITMIAQRLGYKDPYNFTHRFKAFYGCSPRDYRKTIIQQRES</sequence>
<organism evidence="5 6">
    <name type="scientific">Vibrio algarum</name>
    <dbReference type="NCBI Taxonomy" id="3020714"/>
    <lineage>
        <taxon>Bacteria</taxon>
        <taxon>Pseudomonadati</taxon>
        <taxon>Pseudomonadota</taxon>
        <taxon>Gammaproteobacteria</taxon>
        <taxon>Vibrionales</taxon>
        <taxon>Vibrionaceae</taxon>
        <taxon>Vibrio</taxon>
    </lineage>
</organism>
<dbReference type="InterPro" id="IPR020449">
    <property type="entry name" value="Tscrpt_reg_AraC-type_HTH"/>
</dbReference>
<dbReference type="InterPro" id="IPR018060">
    <property type="entry name" value="HTH_AraC"/>
</dbReference>
<dbReference type="InterPro" id="IPR009057">
    <property type="entry name" value="Homeodomain-like_sf"/>
</dbReference>
<dbReference type="InterPro" id="IPR037923">
    <property type="entry name" value="HTH-like"/>
</dbReference>
<dbReference type="Proteomes" id="UP001210678">
    <property type="component" value="Unassembled WGS sequence"/>
</dbReference>
<keyword evidence="6" id="KW-1185">Reference proteome</keyword>
<dbReference type="PANTHER" id="PTHR43280:SF11">
    <property type="entry name" value="RCS-SPECIFIC HTH-TYPE TRANSCRIPTIONAL ACTIVATOR RCLR"/>
    <property type="match status" value="1"/>
</dbReference>
<reference evidence="5 6" key="1">
    <citation type="submission" date="2023-01" db="EMBL/GenBank/DDBJ databases">
        <title>Vibrio sp. KJ40-1 sp.nov, isolated from marine algae.</title>
        <authorList>
            <person name="Butt M."/>
            <person name="Kim J.M.J."/>
            <person name="Jeon C.O.C."/>
        </authorList>
    </citation>
    <scope>NUCLEOTIDE SEQUENCE [LARGE SCALE GENOMIC DNA]</scope>
    <source>
        <strain evidence="5 6">KJ40-1</strain>
    </source>
</reference>
<dbReference type="SMART" id="SM00342">
    <property type="entry name" value="HTH_ARAC"/>
    <property type="match status" value="1"/>
</dbReference>
<feature type="domain" description="HTH araC/xylS-type" evidence="4">
    <location>
        <begin position="194"/>
        <end position="292"/>
    </location>
</feature>
<keyword evidence="1" id="KW-0805">Transcription regulation</keyword>
<proteinExistence type="predicted"/>
<keyword evidence="2" id="KW-0238">DNA-binding</keyword>
<keyword evidence="3" id="KW-0804">Transcription</keyword>
<name>A0ABT4YXL0_9VIBR</name>
<comment type="caution">
    <text evidence="5">The sequence shown here is derived from an EMBL/GenBank/DDBJ whole genome shotgun (WGS) entry which is preliminary data.</text>
</comment>
<dbReference type="Pfam" id="PF12833">
    <property type="entry name" value="HTH_18"/>
    <property type="match status" value="1"/>
</dbReference>
<dbReference type="PROSITE" id="PS00041">
    <property type="entry name" value="HTH_ARAC_FAMILY_1"/>
    <property type="match status" value="1"/>
</dbReference>
<protein>
    <submittedName>
        <fullName evidence="5">AraC family transcriptional regulator</fullName>
    </submittedName>
</protein>
<evidence type="ECO:0000313" key="6">
    <source>
        <dbReference type="Proteomes" id="UP001210678"/>
    </source>
</evidence>
<dbReference type="PANTHER" id="PTHR43280">
    <property type="entry name" value="ARAC-FAMILY TRANSCRIPTIONAL REGULATOR"/>
    <property type="match status" value="1"/>
</dbReference>